<keyword evidence="6" id="KW-1133">Transmembrane helix</keyword>
<organism evidence="8 9">
    <name type="scientific">Evansella vedderi</name>
    <dbReference type="NCBI Taxonomy" id="38282"/>
    <lineage>
        <taxon>Bacteria</taxon>
        <taxon>Bacillati</taxon>
        <taxon>Bacillota</taxon>
        <taxon>Bacilli</taxon>
        <taxon>Bacillales</taxon>
        <taxon>Bacillaceae</taxon>
        <taxon>Evansella</taxon>
    </lineage>
</organism>
<accession>A0ABT9ZPP9</accession>
<evidence type="ECO:0000256" key="6">
    <source>
        <dbReference type="SAM" id="Phobius"/>
    </source>
</evidence>
<feature type="transmembrane region" description="Helical" evidence="6">
    <location>
        <begin position="12"/>
        <end position="36"/>
    </location>
</feature>
<dbReference type="PANTHER" id="PTHR34220:SF7">
    <property type="entry name" value="SENSOR HISTIDINE KINASE YPDA"/>
    <property type="match status" value="1"/>
</dbReference>
<keyword evidence="6" id="KW-0812">Transmembrane</keyword>
<dbReference type="Gene3D" id="3.30.565.10">
    <property type="entry name" value="Histidine kinase-like ATPase, C-terminal domain"/>
    <property type="match status" value="1"/>
</dbReference>
<evidence type="ECO:0000256" key="1">
    <source>
        <dbReference type="ARBA" id="ARBA00004651"/>
    </source>
</evidence>
<comment type="caution">
    <text evidence="8">The sequence shown here is derived from an EMBL/GenBank/DDBJ whole genome shotgun (WGS) entry which is preliminary data.</text>
</comment>
<name>A0ABT9ZPP9_9BACI</name>
<feature type="domain" description="HAMP" evidence="7">
    <location>
        <begin position="309"/>
        <end position="361"/>
    </location>
</feature>
<keyword evidence="5 6" id="KW-0472">Membrane</keyword>
<evidence type="ECO:0000256" key="2">
    <source>
        <dbReference type="ARBA" id="ARBA00022475"/>
    </source>
</evidence>
<dbReference type="InterPro" id="IPR003660">
    <property type="entry name" value="HAMP_dom"/>
</dbReference>
<evidence type="ECO:0000256" key="3">
    <source>
        <dbReference type="ARBA" id="ARBA00022553"/>
    </source>
</evidence>
<dbReference type="PROSITE" id="PS50885">
    <property type="entry name" value="HAMP"/>
    <property type="match status" value="1"/>
</dbReference>
<evidence type="ECO:0000313" key="9">
    <source>
        <dbReference type="Proteomes" id="UP001230005"/>
    </source>
</evidence>
<dbReference type="RefSeq" id="WP_307321573.1">
    <property type="nucleotide sequence ID" value="NZ_JAUSUG010000002.1"/>
</dbReference>
<dbReference type="InterPro" id="IPR050640">
    <property type="entry name" value="Bact_2-comp_sensor_kinase"/>
</dbReference>
<dbReference type="GO" id="GO:0004673">
    <property type="term" value="F:protein histidine kinase activity"/>
    <property type="evidence" value="ECO:0007669"/>
    <property type="project" value="UniProtKB-EC"/>
</dbReference>
<comment type="subcellular location">
    <subcellularLocation>
        <location evidence="1">Cell membrane</location>
        <topology evidence="1">Multi-pass membrane protein</topology>
    </subcellularLocation>
</comment>
<keyword evidence="8" id="KW-0418">Kinase</keyword>
<evidence type="ECO:0000259" key="7">
    <source>
        <dbReference type="PROSITE" id="PS50885"/>
    </source>
</evidence>
<dbReference type="SMART" id="SM00304">
    <property type="entry name" value="HAMP"/>
    <property type="match status" value="1"/>
</dbReference>
<keyword evidence="2" id="KW-1003">Cell membrane</keyword>
<dbReference type="Pfam" id="PF00672">
    <property type="entry name" value="HAMP"/>
    <property type="match status" value="1"/>
</dbReference>
<dbReference type="InterPro" id="IPR010559">
    <property type="entry name" value="Sig_transdc_His_kin_internal"/>
</dbReference>
<dbReference type="Proteomes" id="UP001230005">
    <property type="component" value="Unassembled WGS sequence"/>
</dbReference>
<dbReference type="Gene3D" id="6.10.340.10">
    <property type="match status" value="1"/>
</dbReference>
<keyword evidence="4 8" id="KW-0808">Transferase</keyword>
<keyword evidence="9" id="KW-1185">Reference proteome</keyword>
<evidence type="ECO:0000256" key="4">
    <source>
        <dbReference type="ARBA" id="ARBA00022679"/>
    </source>
</evidence>
<dbReference type="EMBL" id="JAUSUG010000002">
    <property type="protein sequence ID" value="MDQ0253215.1"/>
    <property type="molecule type" value="Genomic_DNA"/>
</dbReference>
<sequence length="582" mass="68059">MFNIPVLFLRKTILVRLLIMYLAVILPIILLGIYLYHWSYNNASQEISRNTSVQLTSYLDNLNREIQWMEIQQFDILQDNELQKMALTWSIMDNVERKSSMSYMVNRLTSIKNTSPYIKDIFIHIISIDKTISASNAVQDFDYAKYEYILTGIQGNERRLIKQEDTLNLSTSIMDRNNVEESIAVVQIELDNEKLKTALNTLNVYPNSGTFLISEEMGVILAAGMESTSIIQSYENAVNRSIDITNLIDVEDENYHIDKAYSEELGLFVVTYLPEEEVSRPLNKFSNWAIVFAVTSITALLIYAYSTYRLVHRPLLLLVEGFKRMEKGRLDTPIEHEKTDEFGFLYDRYNKMLIRLKMFIDRDYKHKMMMQKAELKQLQSQINPHFLYNSFFILNSLAKIEDTERLELFTKMLGEYFRFITRNGENDVLLVDEIKHARTYTEIQNLRFSRRITVQFDELPKEMERIKVPRLIVQPIIENAYEHSLEKKVDEGLLRVTFEIHDNEALIIVEDNGDTMSDEEIHQLAQRIANVDETQEMTGMINIHRRIVLTYGEESGLFLSRSSLNGLKVMVRIKLEKENSDV</sequence>
<evidence type="ECO:0000256" key="5">
    <source>
        <dbReference type="ARBA" id="ARBA00023136"/>
    </source>
</evidence>
<dbReference type="SUPFAM" id="SSF55874">
    <property type="entry name" value="ATPase domain of HSP90 chaperone/DNA topoisomerase II/histidine kinase"/>
    <property type="match status" value="1"/>
</dbReference>
<dbReference type="SUPFAM" id="SSF158472">
    <property type="entry name" value="HAMP domain-like"/>
    <property type="match status" value="1"/>
</dbReference>
<dbReference type="PANTHER" id="PTHR34220">
    <property type="entry name" value="SENSOR HISTIDINE KINASE YPDA"/>
    <property type="match status" value="1"/>
</dbReference>
<dbReference type="EC" id="2.7.13.3" evidence="8"/>
<protein>
    <submittedName>
        <fullName evidence="8">Two-component system sensor histidine kinase YesM</fullName>
        <ecNumber evidence="8">2.7.13.3</ecNumber>
    </submittedName>
</protein>
<evidence type="ECO:0000313" key="8">
    <source>
        <dbReference type="EMBL" id="MDQ0253215.1"/>
    </source>
</evidence>
<proteinExistence type="predicted"/>
<gene>
    <name evidence="8" type="ORF">J2S74_000587</name>
</gene>
<dbReference type="Pfam" id="PF06580">
    <property type="entry name" value="His_kinase"/>
    <property type="match status" value="1"/>
</dbReference>
<feature type="transmembrane region" description="Helical" evidence="6">
    <location>
        <begin position="285"/>
        <end position="305"/>
    </location>
</feature>
<keyword evidence="3" id="KW-0597">Phosphoprotein</keyword>
<dbReference type="InterPro" id="IPR036890">
    <property type="entry name" value="HATPase_C_sf"/>
</dbReference>
<dbReference type="CDD" id="cd06225">
    <property type="entry name" value="HAMP"/>
    <property type="match status" value="1"/>
</dbReference>
<reference evidence="8 9" key="1">
    <citation type="submission" date="2023-07" db="EMBL/GenBank/DDBJ databases">
        <title>Genomic Encyclopedia of Type Strains, Phase IV (KMG-IV): sequencing the most valuable type-strain genomes for metagenomic binning, comparative biology and taxonomic classification.</title>
        <authorList>
            <person name="Goeker M."/>
        </authorList>
    </citation>
    <scope>NUCLEOTIDE SEQUENCE [LARGE SCALE GENOMIC DNA]</scope>
    <source>
        <strain evidence="8 9">DSM 9768</strain>
    </source>
</reference>